<dbReference type="PANTHER" id="PTHR34653:SF1">
    <property type="entry name" value="FLAGELLAR HOOK-BASAL BODY COMPLEX PROTEIN FLIE"/>
    <property type="match status" value="1"/>
</dbReference>
<comment type="subcellular location">
    <subcellularLocation>
        <location evidence="1 4">Bacterial flagellum basal body</location>
    </subcellularLocation>
</comment>
<organism evidence="5 6">
    <name type="scientific">Beijerinckia indica subsp. indica (strain ATCC 9039 / DSM 1715 / NCIMB 8712)</name>
    <dbReference type="NCBI Taxonomy" id="395963"/>
    <lineage>
        <taxon>Bacteria</taxon>
        <taxon>Pseudomonadati</taxon>
        <taxon>Pseudomonadota</taxon>
        <taxon>Alphaproteobacteria</taxon>
        <taxon>Hyphomicrobiales</taxon>
        <taxon>Beijerinckiaceae</taxon>
        <taxon>Beijerinckia</taxon>
    </lineage>
</organism>
<dbReference type="InterPro" id="IPR001624">
    <property type="entry name" value="FliE"/>
</dbReference>
<comment type="similarity">
    <text evidence="2 4">Belongs to the FliE family.</text>
</comment>
<sequence length="114" mass="11647">MLPALSLIGPVLDGLASVATDAVGKTITSIKRGPAASNITDSGTDFSAILSQVTNQAVDNLKTAEAASISGLQGKASVQQVVESMMTAQQSLQTAIAVRDKVVSAYQSISQMPI</sequence>
<dbReference type="GO" id="GO:0003774">
    <property type="term" value="F:cytoskeletal motor activity"/>
    <property type="evidence" value="ECO:0007669"/>
    <property type="project" value="InterPro"/>
</dbReference>
<dbReference type="GO" id="GO:0071973">
    <property type="term" value="P:bacterial-type flagellum-dependent cell motility"/>
    <property type="evidence" value="ECO:0007669"/>
    <property type="project" value="InterPro"/>
</dbReference>
<evidence type="ECO:0000256" key="1">
    <source>
        <dbReference type="ARBA" id="ARBA00004117"/>
    </source>
</evidence>
<evidence type="ECO:0000256" key="3">
    <source>
        <dbReference type="ARBA" id="ARBA00023143"/>
    </source>
</evidence>
<evidence type="ECO:0000313" key="5">
    <source>
        <dbReference type="EMBL" id="ACB97206.1"/>
    </source>
</evidence>
<gene>
    <name evidence="4" type="primary">fliE</name>
    <name evidence="5" type="ordered locus">Bind_3654</name>
</gene>
<evidence type="ECO:0000256" key="2">
    <source>
        <dbReference type="ARBA" id="ARBA00009272"/>
    </source>
</evidence>
<dbReference type="HOGENOM" id="CLU_147249_2_0_5"/>
<dbReference type="GO" id="GO:0005198">
    <property type="term" value="F:structural molecule activity"/>
    <property type="evidence" value="ECO:0007669"/>
    <property type="project" value="InterPro"/>
</dbReference>
<protein>
    <recommendedName>
        <fullName evidence="4">Flagellar hook-basal body complex protein FliE</fullName>
    </recommendedName>
</protein>
<evidence type="ECO:0000256" key="4">
    <source>
        <dbReference type="HAMAP-Rule" id="MF_00724"/>
    </source>
</evidence>
<dbReference type="OrthoDB" id="9812413at2"/>
<proteinExistence type="inferred from homology"/>
<keyword evidence="3 4" id="KW-0975">Bacterial flagellum</keyword>
<keyword evidence="5" id="KW-0966">Cell projection</keyword>
<dbReference type="AlphaFoldDB" id="B2IGW0"/>
<dbReference type="STRING" id="395963.Bind_3654"/>
<reference evidence="5 6" key="2">
    <citation type="journal article" date="2010" name="J. Bacteriol.">
        <title>Complete genome sequence of Beijerinckia indica subsp. indica.</title>
        <authorList>
            <person name="Tamas I."/>
            <person name="Dedysh S.N."/>
            <person name="Liesack W."/>
            <person name="Stott M.B."/>
            <person name="Alam M."/>
            <person name="Murrell J.C."/>
            <person name="Dunfield P.F."/>
        </authorList>
    </citation>
    <scope>NUCLEOTIDE SEQUENCE [LARGE SCALE GENOMIC DNA]</scope>
    <source>
        <strain evidence="6">ATCC 9039 / DSM 1715 / NCIMB 8712</strain>
    </source>
</reference>
<dbReference type="Proteomes" id="UP000001695">
    <property type="component" value="Chromosome"/>
</dbReference>
<evidence type="ECO:0000313" key="6">
    <source>
        <dbReference type="Proteomes" id="UP000001695"/>
    </source>
</evidence>
<dbReference type="PANTHER" id="PTHR34653">
    <property type="match status" value="1"/>
</dbReference>
<dbReference type="eggNOG" id="COG1677">
    <property type="taxonomic scope" value="Bacteria"/>
</dbReference>
<dbReference type="RefSeq" id="WP_012386554.1">
    <property type="nucleotide sequence ID" value="NC_010581.1"/>
</dbReference>
<keyword evidence="5" id="KW-0969">Cilium</keyword>
<accession>B2IGW0</accession>
<keyword evidence="6" id="KW-1185">Reference proteome</keyword>
<dbReference type="EMBL" id="CP001016">
    <property type="protein sequence ID" value="ACB97206.1"/>
    <property type="molecule type" value="Genomic_DNA"/>
</dbReference>
<reference evidence="6" key="1">
    <citation type="submission" date="2008-03" db="EMBL/GenBank/DDBJ databases">
        <title>Complete sequence of chromosome of Beijerinckia indica subsp. indica ATCC 9039.</title>
        <authorList>
            <consortium name="US DOE Joint Genome Institute"/>
            <person name="Copeland A."/>
            <person name="Lucas S."/>
            <person name="Lapidus A."/>
            <person name="Glavina del Rio T."/>
            <person name="Dalin E."/>
            <person name="Tice H."/>
            <person name="Bruce D."/>
            <person name="Goodwin L."/>
            <person name="Pitluck S."/>
            <person name="LaButti K."/>
            <person name="Schmutz J."/>
            <person name="Larimer F."/>
            <person name="Land M."/>
            <person name="Hauser L."/>
            <person name="Kyrpides N."/>
            <person name="Mikhailova N."/>
            <person name="Dunfield P.F."/>
            <person name="Dedysh S.N."/>
            <person name="Liesack W."/>
            <person name="Saw J.H."/>
            <person name="Alam M."/>
            <person name="Chen Y."/>
            <person name="Murrell J.C."/>
            <person name="Richardson P."/>
        </authorList>
    </citation>
    <scope>NUCLEOTIDE SEQUENCE [LARGE SCALE GENOMIC DNA]</scope>
    <source>
        <strain evidence="6">ATCC 9039 / DSM 1715 / NCIMB 8712</strain>
    </source>
</reference>
<dbReference type="GO" id="GO:0009425">
    <property type="term" value="C:bacterial-type flagellum basal body"/>
    <property type="evidence" value="ECO:0007669"/>
    <property type="project" value="UniProtKB-SubCell"/>
</dbReference>
<keyword evidence="5" id="KW-0282">Flagellum</keyword>
<dbReference type="Pfam" id="PF02049">
    <property type="entry name" value="FliE"/>
    <property type="match status" value="1"/>
</dbReference>
<name>B2IGW0_BEII9</name>
<dbReference type="KEGG" id="bid:Bind_3654"/>
<dbReference type="HAMAP" id="MF_00724">
    <property type="entry name" value="FliE"/>
    <property type="match status" value="1"/>
</dbReference>